<dbReference type="Pfam" id="PF24764">
    <property type="entry name" value="rva_4"/>
    <property type="match status" value="1"/>
</dbReference>
<reference evidence="2 3" key="1">
    <citation type="submission" date="2019-02" db="EMBL/GenBank/DDBJ databases">
        <title>Genome sequencing of the rare red list fungi Bondarzewia mesenterica.</title>
        <authorList>
            <person name="Buettner E."/>
            <person name="Kellner H."/>
        </authorList>
    </citation>
    <scope>NUCLEOTIDE SEQUENCE [LARGE SCALE GENOMIC DNA]</scope>
    <source>
        <strain evidence="2 3">DSM 108281</strain>
    </source>
</reference>
<dbReference type="PANTHER" id="PTHR46791:SF5">
    <property type="entry name" value="CLR5 DOMAIN-CONTAINING PROTEIN-RELATED"/>
    <property type="match status" value="1"/>
</dbReference>
<proteinExistence type="predicted"/>
<feature type="domain" description="Integrase core" evidence="1">
    <location>
        <begin position="201"/>
        <end position="322"/>
    </location>
</feature>
<gene>
    <name evidence="2" type="ORF">EW146_g9463</name>
</gene>
<comment type="caution">
    <text evidence="2">The sequence shown here is derived from an EMBL/GenBank/DDBJ whole genome shotgun (WGS) entry which is preliminary data.</text>
</comment>
<protein>
    <recommendedName>
        <fullName evidence="1">Integrase core domain-containing protein</fullName>
    </recommendedName>
</protein>
<dbReference type="SUPFAM" id="SSF53098">
    <property type="entry name" value="Ribonuclease H-like"/>
    <property type="match status" value="1"/>
</dbReference>
<evidence type="ECO:0000313" key="3">
    <source>
        <dbReference type="Proteomes" id="UP000310158"/>
    </source>
</evidence>
<dbReference type="EMBL" id="SGPL01000825">
    <property type="protein sequence ID" value="THH06932.1"/>
    <property type="molecule type" value="Genomic_DNA"/>
</dbReference>
<keyword evidence="3" id="KW-1185">Reference proteome</keyword>
<dbReference type="Proteomes" id="UP000310158">
    <property type="component" value="Unassembled WGS sequence"/>
</dbReference>
<dbReference type="InterPro" id="IPR058913">
    <property type="entry name" value="Integrase_dom_put"/>
</dbReference>
<dbReference type="InterPro" id="IPR012337">
    <property type="entry name" value="RNaseH-like_sf"/>
</dbReference>
<organism evidence="2 3">
    <name type="scientific">Bondarzewia mesenterica</name>
    <dbReference type="NCBI Taxonomy" id="1095465"/>
    <lineage>
        <taxon>Eukaryota</taxon>
        <taxon>Fungi</taxon>
        <taxon>Dikarya</taxon>
        <taxon>Basidiomycota</taxon>
        <taxon>Agaricomycotina</taxon>
        <taxon>Agaricomycetes</taxon>
        <taxon>Russulales</taxon>
        <taxon>Bondarzewiaceae</taxon>
        <taxon>Bondarzewia</taxon>
    </lineage>
</organism>
<evidence type="ECO:0000259" key="1">
    <source>
        <dbReference type="Pfam" id="PF24764"/>
    </source>
</evidence>
<accession>A0A4S4L617</accession>
<sequence>MADILDNLRAAYQTLNSRALAYLAAAEQHSRLFDAMELSTLHQSVADMVTALDAACHQSSDYPDRPQLDITPFCVKLCLCADPPASLPFSSAVLEPSVIVRSIWGLLSPAIPYILMLLYLMVPSNAHTPRKHCLYFPTLAVVCSAVGWRHPVTMSRERGSLLPTHASTAHQPFLAIVQYIAKFIKSLVRILCGITMANMVKSRLVTGICVSNNNRADTVLDLFRDAVQIYGWPSRVRGDHGTENVLIAREMEAMHGADHGSYIWGRSVHNTWIERLWYDVTHGYGQKWKDFFLDLETHYGLDPTNAVHIWLLHHLFLPQLVKAQGPLAIFFFFSMIEDGVRGVLPSVSDDAAVDPASYGIDWEVAGEPRYMNHLLANNTDELENANLFFGGRPRLSHVPCDAPTCPMTPDQLIHLNAALRMRVNLESRSMLAR</sequence>
<evidence type="ECO:0000313" key="2">
    <source>
        <dbReference type="EMBL" id="THH06932.1"/>
    </source>
</evidence>
<dbReference type="AlphaFoldDB" id="A0A4S4L617"/>
<name>A0A4S4L617_9AGAM</name>
<dbReference type="OrthoDB" id="3353107at2759"/>
<dbReference type="PANTHER" id="PTHR46791">
    <property type="entry name" value="EXPRESSED PROTEIN"/>
    <property type="match status" value="1"/>
</dbReference>